<reference evidence="1 2" key="1">
    <citation type="submission" date="2015-11" db="EMBL/GenBank/DDBJ databases">
        <title>Genomic analysis of 38 Legionella species identifies large and diverse effector repertoires.</title>
        <authorList>
            <person name="Burstein D."/>
            <person name="Amaro F."/>
            <person name="Zusman T."/>
            <person name="Lifshitz Z."/>
            <person name="Cohen O."/>
            <person name="Gilbert J.A."/>
            <person name="Pupko T."/>
            <person name="Shuman H.A."/>
            <person name="Segal G."/>
        </authorList>
    </citation>
    <scope>NUCLEOTIDE SEQUENCE [LARGE SCALE GENOMIC DNA]</scope>
    <source>
        <strain evidence="1 2">ATCC 49505</strain>
    </source>
</reference>
<dbReference type="PATRIC" id="fig|45068.5.peg.2303"/>
<organism evidence="1 2">
    <name type="scientific">Legionella londiniensis</name>
    <dbReference type="NCBI Taxonomy" id="45068"/>
    <lineage>
        <taxon>Bacteria</taxon>
        <taxon>Pseudomonadati</taxon>
        <taxon>Pseudomonadota</taxon>
        <taxon>Gammaproteobacteria</taxon>
        <taxon>Legionellales</taxon>
        <taxon>Legionellaceae</taxon>
        <taxon>Legionella</taxon>
    </lineage>
</organism>
<name>A0A0W0VHE7_9GAMM</name>
<keyword evidence="2" id="KW-1185">Reference proteome</keyword>
<gene>
    <name evidence="1" type="ORF">Llon_2117</name>
</gene>
<protein>
    <submittedName>
        <fullName evidence="1">Uncharacterized protein</fullName>
    </submittedName>
</protein>
<dbReference type="EMBL" id="LNYK01000034">
    <property type="protein sequence ID" value="KTD19537.1"/>
    <property type="molecule type" value="Genomic_DNA"/>
</dbReference>
<accession>A0A0W0VHE7</accession>
<dbReference type="STRING" id="45068.Llon_2117"/>
<evidence type="ECO:0000313" key="2">
    <source>
        <dbReference type="Proteomes" id="UP000054997"/>
    </source>
</evidence>
<sequence>MPKVKALRVLFSEDKFLISNKNSSCLLSVLLALLSTLTFARHPELTPPEPPPIGNFSLPAAQEPGPFISFGENIIEKNELQLFLSPSYEKNQQEYFWQVTQELLYGLSDRASILLSLPVAVRYQSEGMRSSGFGDLGLQGEYAIYEQADLKKPQLGISKPKFLLSEWILREGFLGLSI</sequence>
<proteinExistence type="predicted"/>
<comment type="caution">
    <text evidence="1">The sequence shown here is derived from an EMBL/GenBank/DDBJ whole genome shotgun (WGS) entry which is preliminary data.</text>
</comment>
<dbReference type="Proteomes" id="UP000054997">
    <property type="component" value="Unassembled WGS sequence"/>
</dbReference>
<dbReference type="AlphaFoldDB" id="A0A0W0VHE7"/>
<evidence type="ECO:0000313" key="1">
    <source>
        <dbReference type="EMBL" id="KTD19537.1"/>
    </source>
</evidence>